<evidence type="ECO:0000259" key="7">
    <source>
        <dbReference type="Pfam" id="PF03772"/>
    </source>
</evidence>
<keyword evidence="4 6" id="KW-1133">Transmembrane helix</keyword>
<feature type="transmembrane region" description="Helical" evidence="6">
    <location>
        <begin position="374"/>
        <end position="391"/>
    </location>
</feature>
<feature type="transmembrane region" description="Helical" evidence="6">
    <location>
        <begin position="465"/>
        <end position="491"/>
    </location>
</feature>
<comment type="subcellular location">
    <subcellularLocation>
        <location evidence="1">Cell membrane</location>
        <topology evidence="1">Multi-pass membrane protein</topology>
    </subcellularLocation>
</comment>
<evidence type="ECO:0000313" key="9">
    <source>
        <dbReference type="EMBL" id="MXO48558.1"/>
    </source>
</evidence>
<organism evidence="9 10">
    <name type="scientific">Qipengyuania vulgaris</name>
    <dbReference type="NCBI Taxonomy" id="291985"/>
    <lineage>
        <taxon>Bacteria</taxon>
        <taxon>Pseudomonadati</taxon>
        <taxon>Pseudomonadota</taxon>
        <taxon>Alphaproteobacteria</taxon>
        <taxon>Sphingomonadales</taxon>
        <taxon>Erythrobacteraceae</taxon>
        <taxon>Qipengyuania</taxon>
    </lineage>
</organism>
<evidence type="ECO:0000256" key="2">
    <source>
        <dbReference type="ARBA" id="ARBA00022475"/>
    </source>
</evidence>
<dbReference type="GO" id="GO:0005886">
    <property type="term" value="C:plasma membrane"/>
    <property type="evidence" value="ECO:0007669"/>
    <property type="project" value="UniProtKB-SubCell"/>
</dbReference>
<dbReference type="InterPro" id="IPR052159">
    <property type="entry name" value="Competence_DNA_uptake"/>
</dbReference>
<protein>
    <submittedName>
        <fullName evidence="9">DUF4131 domain-containing protein</fullName>
    </submittedName>
</protein>
<dbReference type="Pfam" id="PF13567">
    <property type="entry name" value="DUF4131"/>
    <property type="match status" value="1"/>
</dbReference>
<evidence type="ECO:0000256" key="6">
    <source>
        <dbReference type="SAM" id="Phobius"/>
    </source>
</evidence>
<feature type="domain" description="DUF4131" evidence="8">
    <location>
        <begin position="70"/>
        <end position="227"/>
    </location>
</feature>
<evidence type="ECO:0000256" key="4">
    <source>
        <dbReference type="ARBA" id="ARBA00022989"/>
    </source>
</evidence>
<feature type="transmembrane region" description="Helical" evidence="6">
    <location>
        <begin position="498"/>
        <end position="515"/>
    </location>
</feature>
<feature type="transmembrane region" description="Helical" evidence="6">
    <location>
        <begin position="51"/>
        <end position="68"/>
    </location>
</feature>
<feature type="domain" description="ComEC/Rec2-related protein" evidence="7">
    <location>
        <begin position="271"/>
        <end position="552"/>
    </location>
</feature>
<evidence type="ECO:0000256" key="1">
    <source>
        <dbReference type="ARBA" id="ARBA00004651"/>
    </source>
</evidence>
<dbReference type="InterPro" id="IPR004477">
    <property type="entry name" value="ComEC_N"/>
</dbReference>
<feature type="transmembrane region" description="Helical" evidence="6">
    <location>
        <begin position="352"/>
        <end position="369"/>
    </location>
</feature>
<proteinExistence type="predicted"/>
<dbReference type="Proteomes" id="UP000448199">
    <property type="component" value="Unassembled WGS sequence"/>
</dbReference>
<dbReference type="NCBIfam" id="TIGR00360">
    <property type="entry name" value="ComEC_N-term"/>
    <property type="match status" value="1"/>
</dbReference>
<feature type="transmembrane region" description="Helical" evidence="6">
    <location>
        <begin position="99"/>
        <end position="121"/>
    </location>
</feature>
<sequence>MATQGTPLVPLSDTDLTADAALQRPWRMRDALSRFAGQLEAFLAASGFDRGPWLVVAFAAGIGSWFFLSQPWQWIAAASMATLLSLASQTQWKGDDRHAHLRLAVTAVGLAFAIGIAIIWARSEMVGAEAIDRPSLMQLDARILERDEQPSEDWVRLVLATRDAEAGRPIKVRVNVPLEHDLAALDEGARIRLRARLMPPSAPLLPGAYDFARSAWFDGYAATGSLVGEIEIVEASQGEDGAIARLQRRLSSHVRERLEGSSGSIAAAFASGDRGAISEADEVAMRDAGLTHLLSISGLHVSAVIAAAYFIALKLLALWPWLTLRIRLPLVAACVAAGAGIGYTLLTGAQVPTVRSCIGAVLVLIALALGREPLSMRMVAVAAGVVLILWPETLVGPSFQMSFSAVIAIVALHNAKPVRDFLAPREEDWARWFGRRVITLFVTGIVIEVALTPIVLFHFHRAGLYGAFANVIAIPLVTFISMPLIAIALLFDVAGLGAPVWWLAGQSLDLLLVIARTTASQPGAVKLVPHIGLGIVLLFVVGGLWLALWRGRARLLGFAPACIGAILLVQSAAPDVLIARDGHDVGLVDTAGRLFLLKDSPGSYAQENLIELAGTEAKPRLMTDWPQARCNADFCSVPIERSDRTWHLLVARSDEHIDERALAAACEKSDIVIADRWLPFSCRPRWLKADRRFLEDNGGTAIYLGDERIETVGAYQGDHGWWMATSSQ</sequence>
<keyword evidence="5 6" id="KW-0472">Membrane</keyword>
<evidence type="ECO:0000256" key="5">
    <source>
        <dbReference type="ARBA" id="ARBA00023136"/>
    </source>
</evidence>
<keyword evidence="3 6" id="KW-0812">Transmembrane</keyword>
<feature type="transmembrane region" description="Helical" evidence="6">
    <location>
        <begin position="328"/>
        <end position="346"/>
    </location>
</feature>
<dbReference type="InterPro" id="IPR025405">
    <property type="entry name" value="DUF4131"/>
</dbReference>
<keyword evidence="2" id="KW-1003">Cell membrane</keyword>
<dbReference type="RefSeq" id="WP_160728104.1">
    <property type="nucleotide sequence ID" value="NZ_WTYC01000004.1"/>
</dbReference>
<reference evidence="9 10" key="1">
    <citation type="submission" date="2019-12" db="EMBL/GenBank/DDBJ databases">
        <title>Genomic-based taxomic classification of the family Erythrobacteraceae.</title>
        <authorList>
            <person name="Xu L."/>
        </authorList>
    </citation>
    <scope>NUCLEOTIDE SEQUENCE [LARGE SCALE GENOMIC DNA]</scope>
    <source>
        <strain evidence="9 10">DSM 17792</strain>
    </source>
</reference>
<keyword evidence="10" id="KW-1185">Reference proteome</keyword>
<comment type="caution">
    <text evidence="9">The sequence shown here is derived from an EMBL/GenBank/DDBJ whole genome shotgun (WGS) entry which is preliminary data.</text>
</comment>
<name>A0A844XUA1_9SPHN</name>
<feature type="transmembrane region" description="Helical" evidence="6">
    <location>
        <begin position="437"/>
        <end position="459"/>
    </location>
</feature>
<dbReference type="OrthoDB" id="9790149at2"/>
<evidence type="ECO:0000313" key="10">
    <source>
        <dbReference type="Proteomes" id="UP000448199"/>
    </source>
</evidence>
<accession>A0A844XUA1</accession>
<evidence type="ECO:0000256" key="3">
    <source>
        <dbReference type="ARBA" id="ARBA00022692"/>
    </source>
</evidence>
<dbReference type="PANTHER" id="PTHR30619:SF1">
    <property type="entry name" value="RECOMBINATION PROTEIN 2"/>
    <property type="match status" value="1"/>
</dbReference>
<feature type="transmembrane region" description="Helical" evidence="6">
    <location>
        <begin position="527"/>
        <end position="548"/>
    </location>
</feature>
<feature type="transmembrane region" description="Helical" evidence="6">
    <location>
        <begin position="293"/>
        <end position="316"/>
    </location>
</feature>
<gene>
    <name evidence="9" type="ORF">GRI69_09840</name>
</gene>
<dbReference type="PANTHER" id="PTHR30619">
    <property type="entry name" value="DNA INTERNALIZATION/COMPETENCE PROTEIN COMEC/REC2"/>
    <property type="match status" value="1"/>
</dbReference>
<dbReference type="Pfam" id="PF03772">
    <property type="entry name" value="Competence"/>
    <property type="match status" value="1"/>
</dbReference>
<dbReference type="AlphaFoldDB" id="A0A844XUA1"/>
<evidence type="ECO:0000259" key="8">
    <source>
        <dbReference type="Pfam" id="PF13567"/>
    </source>
</evidence>
<dbReference type="EMBL" id="WTYC01000004">
    <property type="protein sequence ID" value="MXO48558.1"/>
    <property type="molecule type" value="Genomic_DNA"/>
</dbReference>